<dbReference type="InterPro" id="IPR020846">
    <property type="entry name" value="MFS_dom"/>
</dbReference>
<keyword evidence="1 4" id="KW-0812">Transmembrane</keyword>
<dbReference type="InterPro" id="IPR036259">
    <property type="entry name" value="MFS_trans_sf"/>
</dbReference>
<organism evidence="6 7">
    <name type="scientific">Ramlibacter algicola</name>
    <dbReference type="NCBI Taxonomy" id="2795217"/>
    <lineage>
        <taxon>Bacteria</taxon>
        <taxon>Pseudomonadati</taxon>
        <taxon>Pseudomonadota</taxon>
        <taxon>Betaproteobacteria</taxon>
        <taxon>Burkholderiales</taxon>
        <taxon>Comamonadaceae</taxon>
        <taxon>Ramlibacter</taxon>
    </lineage>
</organism>
<dbReference type="PANTHER" id="PTHR11360:SF290">
    <property type="entry name" value="MONOCARBOXYLATE MFS PERMEASE"/>
    <property type="match status" value="1"/>
</dbReference>
<evidence type="ECO:0000256" key="3">
    <source>
        <dbReference type="ARBA" id="ARBA00023136"/>
    </source>
</evidence>
<dbReference type="PANTHER" id="PTHR11360">
    <property type="entry name" value="MONOCARBOXYLATE TRANSPORTER"/>
    <property type="match status" value="1"/>
</dbReference>
<protein>
    <submittedName>
        <fullName evidence="6">MFS transporter</fullName>
    </submittedName>
</protein>
<feature type="domain" description="Major facilitator superfamily (MFS) profile" evidence="5">
    <location>
        <begin position="25"/>
        <end position="414"/>
    </location>
</feature>
<reference evidence="6" key="1">
    <citation type="submission" date="2020-12" db="EMBL/GenBank/DDBJ databases">
        <title>Ramlibacter sp. nov., isolated from a freshwater alga, Cryptomonas.</title>
        <authorList>
            <person name="Kim H.M."/>
            <person name="Jeon C.O."/>
        </authorList>
    </citation>
    <scope>NUCLEOTIDE SEQUENCE</scope>
    <source>
        <strain evidence="6">CrO1</strain>
    </source>
</reference>
<gene>
    <name evidence="6" type="ORF">I8E28_13710</name>
</gene>
<feature type="transmembrane region" description="Helical" evidence="4">
    <location>
        <begin position="301"/>
        <end position="319"/>
    </location>
</feature>
<name>A0A934Q063_9BURK</name>
<comment type="caution">
    <text evidence="6">The sequence shown here is derived from an EMBL/GenBank/DDBJ whole genome shotgun (WGS) entry which is preliminary data.</text>
</comment>
<dbReference type="RefSeq" id="WP_200788607.1">
    <property type="nucleotide sequence ID" value="NZ_JAEDAO010000001.1"/>
</dbReference>
<dbReference type="EMBL" id="JAEDAO010000001">
    <property type="protein sequence ID" value="MBK0393649.1"/>
    <property type="molecule type" value="Genomic_DNA"/>
</dbReference>
<feature type="transmembrane region" description="Helical" evidence="4">
    <location>
        <begin position="181"/>
        <end position="200"/>
    </location>
</feature>
<dbReference type="SUPFAM" id="SSF103473">
    <property type="entry name" value="MFS general substrate transporter"/>
    <property type="match status" value="1"/>
</dbReference>
<evidence type="ECO:0000256" key="4">
    <source>
        <dbReference type="SAM" id="Phobius"/>
    </source>
</evidence>
<feature type="transmembrane region" description="Helical" evidence="4">
    <location>
        <begin position="358"/>
        <end position="378"/>
    </location>
</feature>
<feature type="transmembrane region" description="Helical" evidence="4">
    <location>
        <begin position="112"/>
        <end position="136"/>
    </location>
</feature>
<feature type="transmembrane region" description="Helical" evidence="4">
    <location>
        <begin position="86"/>
        <end position="106"/>
    </location>
</feature>
<sequence length="424" mass="43978">MTPGLLLRAGPAPASAVESPYAWLRLVLSLLLMTIGGAGMYSVTVMLPAIQRDFGVARGDASLPYTLTMVGFGVGGVLMGKLADRFGVMLPVAIGGVGLGIGFIASGFAPGLAMFCVAQGLFVGLLGTSATFAPLVSDTSQWFERRRGIALAVCMSGNYAAGAIWPPVLQHFIDAAGWRQTSIGLGVFCLLTMLPLCVLLRPRPPIAAFTAPASSAAKVSAASTARPFGLPPAVAQGLLCVAGVSCCVAMSMPQVHIVAYCSDLGFGAARGAQMLSLMLGLGIVSRLASGWISDRIGGLRTLLLGSVLQGIALLLFLPFDGMVSLYVVSGLFGLFQGGLVPSYALIVRQHFDPKEVGARVGTVLMATLFGMALGGWLSGAVFDWTGSYRAAFLNGIGWNALNLAIVLFLLHRLRGVRVAQRAAA</sequence>
<feature type="transmembrane region" description="Helical" evidence="4">
    <location>
        <begin position="61"/>
        <end position="79"/>
    </location>
</feature>
<dbReference type="CDD" id="cd17355">
    <property type="entry name" value="MFS_YcxA_like"/>
    <property type="match status" value="1"/>
</dbReference>
<dbReference type="AlphaFoldDB" id="A0A934Q063"/>
<feature type="transmembrane region" description="Helical" evidence="4">
    <location>
        <begin position="325"/>
        <end position="346"/>
    </location>
</feature>
<dbReference type="Pfam" id="PF07690">
    <property type="entry name" value="MFS_1"/>
    <property type="match status" value="1"/>
</dbReference>
<keyword evidence="2 4" id="KW-1133">Transmembrane helix</keyword>
<feature type="transmembrane region" description="Helical" evidence="4">
    <location>
        <begin position="390"/>
        <end position="410"/>
    </location>
</feature>
<evidence type="ECO:0000259" key="5">
    <source>
        <dbReference type="PROSITE" id="PS50850"/>
    </source>
</evidence>
<feature type="transmembrane region" description="Helical" evidence="4">
    <location>
        <begin position="21"/>
        <end position="41"/>
    </location>
</feature>
<dbReference type="PROSITE" id="PS50850">
    <property type="entry name" value="MFS"/>
    <property type="match status" value="1"/>
</dbReference>
<evidence type="ECO:0000256" key="2">
    <source>
        <dbReference type="ARBA" id="ARBA00022989"/>
    </source>
</evidence>
<dbReference type="InterPro" id="IPR011701">
    <property type="entry name" value="MFS"/>
</dbReference>
<keyword evidence="3 4" id="KW-0472">Membrane</keyword>
<proteinExistence type="predicted"/>
<keyword evidence="7" id="KW-1185">Reference proteome</keyword>
<dbReference type="Gene3D" id="1.20.1250.20">
    <property type="entry name" value="MFS general substrate transporter like domains"/>
    <property type="match status" value="2"/>
</dbReference>
<evidence type="ECO:0000313" key="6">
    <source>
        <dbReference type="EMBL" id="MBK0393649.1"/>
    </source>
</evidence>
<evidence type="ECO:0000256" key="1">
    <source>
        <dbReference type="ARBA" id="ARBA00022692"/>
    </source>
</evidence>
<feature type="transmembrane region" description="Helical" evidence="4">
    <location>
        <begin position="148"/>
        <end position="169"/>
    </location>
</feature>
<dbReference type="InterPro" id="IPR050327">
    <property type="entry name" value="Proton-linked_MCT"/>
</dbReference>
<dbReference type="Proteomes" id="UP000617041">
    <property type="component" value="Unassembled WGS sequence"/>
</dbReference>
<evidence type="ECO:0000313" key="7">
    <source>
        <dbReference type="Proteomes" id="UP000617041"/>
    </source>
</evidence>
<dbReference type="GO" id="GO:0022857">
    <property type="term" value="F:transmembrane transporter activity"/>
    <property type="evidence" value="ECO:0007669"/>
    <property type="project" value="InterPro"/>
</dbReference>
<accession>A0A934Q063</accession>